<dbReference type="GeneID" id="100207459"/>
<dbReference type="SUPFAM" id="SSF49562">
    <property type="entry name" value="C2 domain (Calcium/lipid-binding domain, CaLB)"/>
    <property type="match status" value="3"/>
</dbReference>
<sequence>MAPIEVLKNVEDVNLEPEIDNSEDVIKKHAKNEVWRLTVTLCIVILISYVCGLFQFSIIAPLVVCLYALWIWNVKVDRIQNWFYREHEMREKRKQAFFQPETVEWLNFLLNRWWYFSDRTIYELMKRGLDPVLEGAKPKFIESIEVRDFTLGNRTPYFKYLTVYDTTEDLRKLMASEVLYRNPPSDLPKRPRYQVVIDADMALDAPDSKMIITTKITNKMSDIEISVEQFQIRGRIQLVLFFNQSIPFPHLAAFSISFLHVPKVNFEIRMLKKIQLMEFPLLRNWINELVNDSLKISLVDPGYVTIPLCNDPELLGRQSGYATGVLTITIKGGLNGKATSDEQWCSLTLDRLKIRTKEISADVLWQEQVSMLIHSLQFDKLRIKIKGKRRFGPDFTIVQYVLPLIRMNLEQNPEQDIELQDENIEGSLLCLHLDYSSLPIIDVCNETDAQMFEKNFIEKYEQPTEVSGVLFVRVHKGINLIPMDSSGTSDPYVMIFANKELIQIGHVIEETLNPEWDTMIEFFTLDYTQTTLSFIIHDQNPLILKNVILADDNDDFMGSCNLSLTKNDWYIFKRELNVVFKFHGDAKKGLAESLRKVGKIIVSVIFRPISSIKTSVRPSKNSAMPLGEPLHQKRTKIDAVTMEAILCSERGSLTIGIYRARKLVAFDMNGRSDPFVIVRLGDLKNEKYKTKIIYRTLNPVWNEQVTMAMPQRHQILYIEVWDKDPFTQEKMGVVQFRYEDLLNLGEGGLDSKHWFTLEKSKSGEIQLSFKVEGLEKKVNNVAADNNPHEVCGYNDVDGRHFSTYSFDNGTGLLNDDEYLVLDEKIKLDEMLCGDENTDKDEFFCDHIANIDDEICHKDDAGLVDLSGEPLKYYGLYGEILEVSDLMINHDINEVYIKLRLDRHAKFQPLSKRSILNRTDRVLCRTPNLQTDSIIQVNEKFQLKIDVGISPCTYLILEVKSDKKGKDVIDSHSILLKNFFKGENPATRLIKLDNGSAMKLKLGYFLDTTAPSLRKNSFFRKTGKPT</sequence>
<keyword evidence="6" id="KW-1133">Transmembrane helix</keyword>
<evidence type="ECO:0000256" key="6">
    <source>
        <dbReference type="SAM" id="Phobius"/>
    </source>
</evidence>
<dbReference type="InterPro" id="IPR031468">
    <property type="entry name" value="SMP_LBD"/>
</dbReference>
<keyword evidence="6" id="KW-0812">Transmembrane</keyword>
<reference evidence="10" key="1">
    <citation type="submission" date="2025-08" db="UniProtKB">
        <authorList>
            <consortium name="RefSeq"/>
        </authorList>
    </citation>
    <scope>IDENTIFICATION</scope>
</reference>
<keyword evidence="5 6" id="KW-0472">Membrane</keyword>
<dbReference type="PROSITE" id="PS50004">
    <property type="entry name" value="C2"/>
    <property type="match status" value="3"/>
</dbReference>
<dbReference type="Gene3D" id="2.60.40.150">
    <property type="entry name" value="C2 domain"/>
    <property type="match status" value="2"/>
</dbReference>
<dbReference type="PROSITE" id="PS51847">
    <property type="entry name" value="SMP"/>
    <property type="match status" value="1"/>
</dbReference>
<dbReference type="CDD" id="cd21669">
    <property type="entry name" value="SMP_SF"/>
    <property type="match status" value="1"/>
</dbReference>
<protein>
    <submittedName>
        <fullName evidence="10">Uncharacterized protein LOC100207459 isoform X4</fullName>
    </submittedName>
</protein>
<feature type="domain" description="C2" evidence="7">
    <location>
        <begin position="629"/>
        <end position="755"/>
    </location>
</feature>
<feature type="domain" description="C2" evidence="7">
    <location>
        <begin position="300"/>
        <end position="417"/>
    </location>
</feature>
<evidence type="ECO:0000256" key="4">
    <source>
        <dbReference type="ARBA" id="ARBA00023121"/>
    </source>
</evidence>
<dbReference type="InterPro" id="IPR035892">
    <property type="entry name" value="C2_domain_sf"/>
</dbReference>
<evidence type="ECO:0000313" key="9">
    <source>
        <dbReference type="Proteomes" id="UP001652625"/>
    </source>
</evidence>
<dbReference type="InterPro" id="IPR000008">
    <property type="entry name" value="C2_dom"/>
</dbReference>
<name>A0ABM4C4X3_HYDVU</name>
<keyword evidence="9" id="KW-1185">Reference proteome</keyword>
<dbReference type="PANTHER" id="PTHR46980:SF2">
    <property type="entry name" value="TRICALBIN-1-RELATED"/>
    <property type="match status" value="1"/>
</dbReference>
<dbReference type="Proteomes" id="UP001652625">
    <property type="component" value="Chromosome 06"/>
</dbReference>
<dbReference type="CDD" id="cd00030">
    <property type="entry name" value="C2"/>
    <property type="match status" value="2"/>
</dbReference>
<evidence type="ECO:0000259" key="8">
    <source>
        <dbReference type="PROSITE" id="PS51847"/>
    </source>
</evidence>
<dbReference type="SMART" id="SM00239">
    <property type="entry name" value="C2"/>
    <property type="match status" value="4"/>
</dbReference>
<evidence type="ECO:0000313" key="10">
    <source>
        <dbReference type="RefSeq" id="XP_065656632.1"/>
    </source>
</evidence>
<dbReference type="Pfam" id="PF00168">
    <property type="entry name" value="C2"/>
    <property type="match status" value="3"/>
</dbReference>
<feature type="domain" description="SMP-LTD" evidence="8">
    <location>
        <begin position="99"/>
        <end position="309"/>
    </location>
</feature>
<feature type="transmembrane region" description="Helical" evidence="6">
    <location>
        <begin position="37"/>
        <end position="70"/>
    </location>
</feature>
<evidence type="ECO:0000256" key="5">
    <source>
        <dbReference type="ARBA" id="ARBA00023136"/>
    </source>
</evidence>
<comment type="subcellular location">
    <subcellularLocation>
        <location evidence="1">Membrane</location>
    </subcellularLocation>
</comment>
<evidence type="ECO:0000259" key="7">
    <source>
        <dbReference type="PROSITE" id="PS50004"/>
    </source>
</evidence>
<dbReference type="InterPro" id="IPR052455">
    <property type="entry name" value="Tricalbin_domain"/>
</dbReference>
<keyword evidence="3" id="KW-0445">Lipid transport</keyword>
<keyword evidence="2" id="KW-0813">Transport</keyword>
<proteinExistence type="predicted"/>
<accession>A0ABM4C4X3</accession>
<feature type="domain" description="C2" evidence="7">
    <location>
        <begin position="450"/>
        <end position="580"/>
    </location>
</feature>
<keyword evidence="4" id="KW-0446">Lipid-binding</keyword>
<gene>
    <name evidence="10" type="primary">LOC100207459</name>
</gene>
<evidence type="ECO:0000256" key="2">
    <source>
        <dbReference type="ARBA" id="ARBA00022448"/>
    </source>
</evidence>
<dbReference type="RefSeq" id="XP_065656632.1">
    <property type="nucleotide sequence ID" value="XM_065800560.1"/>
</dbReference>
<dbReference type="PANTHER" id="PTHR46980">
    <property type="entry name" value="TRICALBIN-1-RELATED"/>
    <property type="match status" value="1"/>
</dbReference>
<organism evidence="9 10">
    <name type="scientific">Hydra vulgaris</name>
    <name type="common">Hydra</name>
    <name type="synonym">Hydra attenuata</name>
    <dbReference type="NCBI Taxonomy" id="6087"/>
    <lineage>
        <taxon>Eukaryota</taxon>
        <taxon>Metazoa</taxon>
        <taxon>Cnidaria</taxon>
        <taxon>Hydrozoa</taxon>
        <taxon>Hydroidolina</taxon>
        <taxon>Anthoathecata</taxon>
        <taxon>Aplanulata</taxon>
        <taxon>Hydridae</taxon>
        <taxon>Hydra</taxon>
    </lineage>
</organism>
<evidence type="ECO:0000256" key="3">
    <source>
        <dbReference type="ARBA" id="ARBA00023055"/>
    </source>
</evidence>
<dbReference type="PRINTS" id="PR00360">
    <property type="entry name" value="C2DOMAIN"/>
</dbReference>
<evidence type="ECO:0000256" key="1">
    <source>
        <dbReference type="ARBA" id="ARBA00004370"/>
    </source>
</evidence>